<protein>
    <submittedName>
        <fullName evidence="1">Uncharacterized protein</fullName>
    </submittedName>
</protein>
<accession>A0AAD4LJF7</accession>
<organism evidence="1 2">
    <name type="scientific">Lactarius akahatsu</name>
    <dbReference type="NCBI Taxonomy" id="416441"/>
    <lineage>
        <taxon>Eukaryota</taxon>
        <taxon>Fungi</taxon>
        <taxon>Dikarya</taxon>
        <taxon>Basidiomycota</taxon>
        <taxon>Agaricomycotina</taxon>
        <taxon>Agaricomycetes</taxon>
        <taxon>Russulales</taxon>
        <taxon>Russulaceae</taxon>
        <taxon>Lactarius</taxon>
    </lineage>
</organism>
<proteinExistence type="predicted"/>
<name>A0AAD4LJF7_9AGAM</name>
<comment type="caution">
    <text evidence="1">The sequence shown here is derived from an EMBL/GenBank/DDBJ whole genome shotgun (WGS) entry which is preliminary data.</text>
</comment>
<gene>
    <name evidence="1" type="ORF">EDB92DRAFT_1945867</name>
</gene>
<keyword evidence="2" id="KW-1185">Reference proteome</keyword>
<evidence type="ECO:0000313" key="2">
    <source>
        <dbReference type="Proteomes" id="UP001201163"/>
    </source>
</evidence>
<dbReference type="EMBL" id="JAKELL010000026">
    <property type="protein sequence ID" value="KAH8991527.1"/>
    <property type="molecule type" value="Genomic_DNA"/>
</dbReference>
<dbReference type="AlphaFoldDB" id="A0AAD4LJF7"/>
<dbReference type="Proteomes" id="UP001201163">
    <property type="component" value="Unassembled WGS sequence"/>
</dbReference>
<evidence type="ECO:0000313" key="1">
    <source>
        <dbReference type="EMBL" id="KAH8991527.1"/>
    </source>
</evidence>
<sequence length="274" mass="31286">MASTTHWKPDILIDGYIANTLLPQGTEHYLSHFINCLEQEPGAAIVPYASGWIVQRSAPPPTTAAYTHSSQPVSESKEIAAENGPTAQQHRELFDCQVNLDTGTIVPQPTQTRPCKRTGLLSPVFFIMRNGFLGVPYKNLSASKFLYNATAQVPSLLRRPNLNARIRILWPGYKMFHYEFRIFDRQLGKDVPITMSRLVERIARGLHRLYLEGVRNPETFDERWKLGEGGVLLEEIKIIGLLHVSQGTWMPMLHLTRHIFPRYDFEHFPQEHAT</sequence>
<reference evidence="1" key="1">
    <citation type="submission" date="2022-01" db="EMBL/GenBank/DDBJ databases">
        <title>Comparative genomics reveals a dynamic genome evolution in the ectomycorrhizal milk-cap (Lactarius) mushrooms.</title>
        <authorList>
            <consortium name="DOE Joint Genome Institute"/>
            <person name="Lebreton A."/>
            <person name="Tang N."/>
            <person name="Kuo A."/>
            <person name="LaButti K."/>
            <person name="Drula E."/>
            <person name="Barry K."/>
            <person name="Clum A."/>
            <person name="Lipzen A."/>
            <person name="Mousain D."/>
            <person name="Ng V."/>
            <person name="Wang R."/>
            <person name="Wang X."/>
            <person name="Dai Y."/>
            <person name="Henrissat B."/>
            <person name="Grigoriev I.V."/>
            <person name="Guerin-Laguette A."/>
            <person name="Yu F."/>
            <person name="Martin F.M."/>
        </authorList>
    </citation>
    <scope>NUCLEOTIDE SEQUENCE</scope>
    <source>
        <strain evidence="1">QP</strain>
    </source>
</reference>